<comment type="caution">
    <text evidence="1">The sequence shown here is derived from an EMBL/GenBank/DDBJ whole genome shotgun (WGS) entry which is preliminary data.</text>
</comment>
<dbReference type="AlphaFoldDB" id="A0AAI9UU64"/>
<dbReference type="Proteomes" id="UP001239795">
    <property type="component" value="Unassembled WGS sequence"/>
</dbReference>
<accession>A0AAI9UU64</accession>
<name>A0AAI9UU64_9PEZI</name>
<evidence type="ECO:0000313" key="1">
    <source>
        <dbReference type="EMBL" id="KAK1463159.1"/>
    </source>
</evidence>
<organism evidence="1 2">
    <name type="scientific">Colletotrichum melonis</name>
    <dbReference type="NCBI Taxonomy" id="1209925"/>
    <lineage>
        <taxon>Eukaryota</taxon>
        <taxon>Fungi</taxon>
        <taxon>Dikarya</taxon>
        <taxon>Ascomycota</taxon>
        <taxon>Pezizomycotina</taxon>
        <taxon>Sordariomycetes</taxon>
        <taxon>Hypocreomycetidae</taxon>
        <taxon>Glomerellales</taxon>
        <taxon>Glomerellaceae</taxon>
        <taxon>Colletotrichum</taxon>
        <taxon>Colletotrichum acutatum species complex</taxon>
    </lineage>
</organism>
<reference evidence="1 2" key="1">
    <citation type="submission" date="2016-10" db="EMBL/GenBank/DDBJ databases">
        <title>The genome sequence of Colletotrichum fioriniae PJ7.</title>
        <authorList>
            <person name="Baroncelli R."/>
        </authorList>
    </citation>
    <scope>NUCLEOTIDE SEQUENCE [LARGE SCALE GENOMIC DNA]</scope>
    <source>
        <strain evidence="1">Col 31</strain>
    </source>
</reference>
<sequence length="74" mass="8623">PFIRIVRQAGRTAVDKDAKTESIEFERNRRNRIARLGHISMRRAGCDAVSQLRKGTERRMIELREENRRKGDSG</sequence>
<proteinExistence type="predicted"/>
<feature type="non-terminal residue" evidence="1">
    <location>
        <position position="1"/>
    </location>
</feature>
<evidence type="ECO:0000313" key="2">
    <source>
        <dbReference type="Proteomes" id="UP001239795"/>
    </source>
</evidence>
<gene>
    <name evidence="1" type="ORF">CMEL01_13228</name>
</gene>
<protein>
    <submittedName>
        <fullName evidence="1">Uncharacterized protein</fullName>
    </submittedName>
</protein>
<keyword evidence="2" id="KW-1185">Reference proteome</keyword>
<dbReference type="EMBL" id="MLGG01000007">
    <property type="protein sequence ID" value="KAK1463159.1"/>
    <property type="molecule type" value="Genomic_DNA"/>
</dbReference>